<dbReference type="STRING" id="1450648.CLORY_07150"/>
<evidence type="ECO:0000313" key="2">
    <source>
        <dbReference type="Proteomes" id="UP000190080"/>
    </source>
</evidence>
<name>A0A1V4IXP1_9CLOT</name>
<comment type="caution">
    <text evidence="1">The sequence shown here is derived from an EMBL/GenBank/DDBJ whole genome shotgun (WGS) entry which is preliminary data.</text>
</comment>
<sequence length="59" mass="6583">MSKFIVKEILEKVEGLDVNGQVAPGCYKDCTHTYWAKAYSGKSGCYQKEYYDAITSGAH</sequence>
<keyword evidence="2" id="KW-1185">Reference proteome</keyword>
<protein>
    <submittedName>
        <fullName evidence="1">Uncharacterized protein</fullName>
    </submittedName>
</protein>
<dbReference type="AlphaFoldDB" id="A0A1V4IXP1"/>
<organism evidence="1 2">
    <name type="scientific">Clostridium oryzae</name>
    <dbReference type="NCBI Taxonomy" id="1450648"/>
    <lineage>
        <taxon>Bacteria</taxon>
        <taxon>Bacillati</taxon>
        <taxon>Bacillota</taxon>
        <taxon>Clostridia</taxon>
        <taxon>Eubacteriales</taxon>
        <taxon>Clostridiaceae</taxon>
        <taxon>Clostridium</taxon>
    </lineage>
</organism>
<accession>A0A1V4IXP1</accession>
<dbReference type="EMBL" id="MZGV01000005">
    <property type="protein sequence ID" value="OPJ64167.1"/>
    <property type="molecule type" value="Genomic_DNA"/>
</dbReference>
<gene>
    <name evidence="1" type="ORF">CLORY_07150</name>
</gene>
<reference evidence="1 2" key="1">
    <citation type="submission" date="2017-03" db="EMBL/GenBank/DDBJ databases">
        <title>Genome sequence of Clostridium oryzae DSM 28571.</title>
        <authorList>
            <person name="Poehlein A."/>
            <person name="Daniel R."/>
        </authorList>
    </citation>
    <scope>NUCLEOTIDE SEQUENCE [LARGE SCALE GENOMIC DNA]</scope>
    <source>
        <strain evidence="1 2">DSM 28571</strain>
    </source>
</reference>
<dbReference type="RefSeq" id="WP_079422170.1">
    <property type="nucleotide sequence ID" value="NZ_MZGV01000005.1"/>
</dbReference>
<proteinExistence type="predicted"/>
<dbReference type="Proteomes" id="UP000190080">
    <property type="component" value="Unassembled WGS sequence"/>
</dbReference>
<evidence type="ECO:0000313" key="1">
    <source>
        <dbReference type="EMBL" id="OPJ64167.1"/>
    </source>
</evidence>